<dbReference type="AlphaFoldDB" id="A0A2P4ZGL6"/>
<comment type="caution">
    <text evidence="5">The sequence shown here is derived from an EMBL/GenBank/DDBJ whole genome shotgun (WGS) entry which is preliminary data.</text>
</comment>
<sequence>MCGFDDLPTEVFEQIIDDVTSLRDLSSLSRCNRGLYWAVSDKLFTRAFDRRAASKGIDHAVSHVFMHTVKHDSRHLIQWLMFRQHGPRLRGPFPLMESFTFLHYALLQDAPKVAIQLLKHGSDLDEDAALYPDLKSLYISVARPHSNSLGALDGALRIASSYALPRMAEYLLIRGADPNTYSAFGFAAIHIAVSKRVPWAQFKMFAWFEGQKDAESALWNAKNARTAEVLLRFGADSSLPIQGYRSHSCGAKCWKSLACCPREQRVLHVAAGGGSLAVVSMLVKQKVSFFQADGEGNLPLFHAMVQGHDEIVTFLMEQMRLVQRRRKKSTNAIICKSTQSTLLHIACRFGYSDVVSALIKGGADVNVEDALGRRPIHEALGQCASDMEDRIVETLYLLSENDASPDVVDYDGRKARGLGEKHIFSGVRALFEYATMAKYEWSRLTESQRPEKSEMVNKVLNQVRAQARPSKKDHQNSEFPSLAALKAKAATKVTKSPKAAVWVQQETFPELKPSMRAPQLQNKTAKSASSAGSVWDAPQSTTKPADVVAETEVKQTVSKEGGKKKKKWMPVSLKNIP</sequence>
<dbReference type="PROSITE" id="PS50297">
    <property type="entry name" value="ANK_REP_REGION"/>
    <property type="match status" value="1"/>
</dbReference>
<keyword evidence="1" id="KW-0677">Repeat</keyword>
<keyword evidence="2 3" id="KW-0040">ANK repeat</keyword>
<name>A0A2P4ZGL6_9HYPO</name>
<dbReference type="Pfam" id="PF00023">
    <property type="entry name" value="Ank"/>
    <property type="match status" value="1"/>
</dbReference>
<feature type="repeat" description="ANK" evidence="3">
    <location>
        <begin position="338"/>
        <end position="370"/>
    </location>
</feature>
<dbReference type="SUPFAM" id="SSF48403">
    <property type="entry name" value="Ankyrin repeat"/>
    <property type="match status" value="1"/>
</dbReference>
<dbReference type="SMART" id="SM00248">
    <property type="entry name" value="ANK"/>
    <property type="match status" value="5"/>
</dbReference>
<feature type="region of interest" description="Disordered" evidence="4">
    <location>
        <begin position="516"/>
        <end position="577"/>
    </location>
</feature>
<dbReference type="PANTHER" id="PTHR24126">
    <property type="entry name" value="ANKYRIN REPEAT, PH AND SEC7 DOMAIN CONTAINING PROTEIN SECG-RELATED"/>
    <property type="match status" value="1"/>
</dbReference>
<evidence type="ECO:0000256" key="4">
    <source>
        <dbReference type="SAM" id="MobiDB-lite"/>
    </source>
</evidence>
<proteinExistence type="predicted"/>
<gene>
    <name evidence="5" type="ORF">TGAM01_v207641</name>
</gene>
<dbReference type="Pfam" id="PF12796">
    <property type="entry name" value="Ank_2"/>
    <property type="match status" value="1"/>
</dbReference>
<keyword evidence="6" id="KW-1185">Reference proteome</keyword>
<feature type="compositionally biased region" description="Polar residues" evidence="4">
    <location>
        <begin position="519"/>
        <end position="543"/>
    </location>
</feature>
<dbReference type="Proteomes" id="UP000054821">
    <property type="component" value="Unassembled WGS sequence"/>
</dbReference>
<evidence type="ECO:0000256" key="3">
    <source>
        <dbReference type="PROSITE-ProRule" id="PRU00023"/>
    </source>
</evidence>
<organism evidence="5 6">
    <name type="scientific">Trichoderma gamsii</name>
    <dbReference type="NCBI Taxonomy" id="398673"/>
    <lineage>
        <taxon>Eukaryota</taxon>
        <taxon>Fungi</taxon>
        <taxon>Dikarya</taxon>
        <taxon>Ascomycota</taxon>
        <taxon>Pezizomycotina</taxon>
        <taxon>Sordariomycetes</taxon>
        <taxon>Hypocreomycetidae</taxon>
        <taxon>Hypocreales</taxon>
        <taxon>Hypocreaceae</taxon>
        <taxon>Trichoderma</taxon>
    </lineage>
</organism>
<dbReference type="PROSITE" id="PS50088">
    <property type="entry name" value="ANK_REPEAT"/>
    <property type="match status" value="1"/>
</dbReference>
<accession>A0A2P4ZGL6</accession>
<reference evidence="5 6" key="1">
    <citation type="journal article" date="2016" name="Genome Announc.">
        <title>Draft Whole-Genome Sequence of Trichoderma gamsii T6085, a Promising Biocontrol Agent of Fusarium Head Blight on Wheat.</title>
        <authorList>
            <person name="Baroncelli R."/>
            <person name="Zapparata A."/>
            <person name="Piaggeschi G."/>
            <person name="Sarrocco S."/>
            <person name="Vannacci G."/>
        </authorList>
    </citation>
    <scope>NUCLEOTIDE SEQUENCE [LARGE SCALE GENOMIC DNA]</scope>
    <source>
        <strain evidence="5 6">T6085</strain>
    </source>
</reference>
<dbReference type="STRING" id="398673.A0A2P4ZGL6"/>
<dbReference type="InterPro" id="IPR036770">
    <property type="entry name" value="Ankyrin_rpt-contain_sf"/>
</dbReference>
<dbReference type="PANTHER" id="PTHR24126:SF14">
    <property type="entry name" value="ANK_REP_REGION DOMAIN-CONTAINING PROTEIN"/>
    <property type="match status" value="1"/>
</dbReference>
<evidence type="ECO:0000313" key="5">
    <source>
        <dbReference type="EMBL" id="PON23407.1"/>
    </source>
</evidence>
<evidence type="ECO:0000256" key="2">
    <source>
        <dbReference type="ARBA" id="ARBA00023043"/>
    </source>
</evidence>
<protein>
    <recommendedName>
        <fullName evidence="7">F-box domain-containing protein</fullName>
    </recommendedName>
</protein>
<evidence type="ECO:0000313" key="6">
    <source>
        <dbReference type="Proteomes" id="UP000054821"/>
    </source>
</evidence>
<evidence type="ECO:0008006" key="7">
    <source>
        <dbReference type="Google" id="ProtNLM"/>
    </source>
</evidence>
<dbReference type="InterPro" id="IPR002110">
    <property type="entry name" value="Ankyrin_rpt"/>
</dbReference>
<dbReference type="Gene3D" id="1.25.40.20">
    <property type="entry name" value="Ankyrin repeat-containing domain"/>
    <property type="match status" value="2"/>
</dbReference>
<dbReference type="RefSeq" id="XP_018661582.1">
    <property type="nucleotide sequence ID" value="XM_018805132.1"/>
</dbReference>
<dbReference type="GeneID" id="29985215"/>
<dbReference type="EMBL" id="JPDN02000029">
    <property type="protein sequence ID" value="PON23407.1"/>
    <property type="molecule type" value="Genomic_DNA"/>
</dbReference>
<evidence type="ECO:0000256" key="1">
    <source>
        <dbReference type="ARBA" id="ARBA00022737"/>
    </source>
</evidence>